<sequence>MVKNVEFSRIENYNVFKLNVDKFRENIDKDYMLLGKYRIFNNIALNRYNPILCHNETQIDFNDNGFTSQFYEDKEKFVISCYAYDGMCGFRFDRDAKYSTDPELSGIAQMTFNYIDDLLDAGIIEVMK</sequence>
<gene>
    <name evidence="1" type="ORF">C5Q96_05205</name>
</gene>
<keyword evidence="2" id="KW-1185">Reference proteome</keyword>
<accession>A0A2S0L4R5</accession>
<organism evidence="1 2">
    <name type="scientific">Mogibacterium diversum</name>
    <dbReference type="NCBI Taxonomy" id="114527"/>
    <lineage>
        <taxon>Bacteria</taxon>
        <taxon>Bacillati</taxon>
        <taxon>Bacillota</taxon>
        <taxon>Clostridia</taxon>
        <taxon>Peptostreptococcales</taxon>
        <taxon>Anaerovoracaceae</taxon>
        <taxon>Mogibacterium</taxon>
    </lineage>
</organism>
<evidence type="ECO:0000313" key="2">
    <source>
        <dbReference type="Proteomes" id="UP000237883"/>
    </source>
</evidence>
<evidence type="ECO:0000313" key="1">
    <source>
        <dbReference type="EMBL" id="AVM48275.1"/>
    </source>
</evidence>
<dbReference type="OrthoDB" id="337251at2"/>
<dbReference type="EMBL" id="CP027228">
    <property type="protein sequence ID" value="AVM48275.1"/>
    <property type="molecule type" value="Genomic_DNA"/>
</dbReference>
<reference evidence="2" key="1">
    <citation type="submission" date="2018-02" db="EMBL/GenBank/DDBJ databases">
        <authorList>
            <person name="Holder M.E."/>
            <person name="Ajami N.J."/>
            <person name="Petrosino J.F."/>
        </authorList>
    </citation>
    <scope>NUCLEOTIDE SEQUENCE [LARGE SCALE GENOMIC DNA]</scope>
    <source>
        <strain evidence="2">CCUG 47132</strain>
    </source>
</reference>
<protein>
    <submittedName>
        <fullName evidence="1">Uncharacterized protein</fullName>
    </submittedName>
</protein>
<dbReference type="AlphaFoldDB" id="A0A2S0L4R5"/>
<dbReference type="KEGG" id="mdv:C5Q96_05205"/>
<name>A0A2S0L4R5_9FIRM</name>
<dbReference type="GeneID" id="78391657"/>
<proteinExistence type="predicted"/>
<dbReference type="Proteomes" id="UP000237883">
    <property type="component" value="Chromosome"/>
</dbReference>
<dbReference type="RefSeq" id="WP_106057348.1">
    <property type="nucleotide sequence ID" value="NZ_CP027228.1"/>
</dbReference>